<proteinExistence type="predicted"/>
<dbReference type="SMART" id="SM00382">
    <property type="entry name" value="AAA"/>
    <property type="match status" value="2"/>
</dbReference>
<name>A0ABR4C6S7_9HELO</name>
<keyword evidence="1" id="KW-0547">Nucleotide-binding</keyword>
<sequence>MSNTQETQKTLEVKIRPFANQSFKERADQNGVARVYLTTMALSELNLKPGMLCKIWKKGELEKKEAIAWNTTENRNNKKVINMSKTYQDYCGFLLSDDLVICICGAGTVSTARSVFMRDITSQESGELAEIGDEDRPHWEWFLKDHLSRAEIIFPGMMFKKISPVGTKRDFIVDFINGKPNGLASYERGTTSVTISSRIEAPIQVEVNGSPPRLEVVNIAGIDQALKKLNLFLSNFDRQKDFTHTWVQRSCAVLLHGGHGTGKTYLMNKIINTGWSKNVLRLENDAKLSDVRLTFQNAMLSQPSIIVIDDLDSLVSKEEVASSTTATAMAKAIGRELDTLSQCRSGSSLPRVLIIATSLNASNIPMTLKRLGRFETEIALPIPDVSARKAILHSLERPFDPTTRDATLNKLGDRTHAYTAEDLVALLNAAGVFAEQRLDAKGLGTSDSLHLTQEDLAQRLDAMKIENSDALYLTQEDIEQALLQVRPTAMHDITLQPPSVRWDEIGGQDSVKNALRRAVETPLTNPERMKRVGASSKKGLLLYGPPGCSKTLSAQAMATEVGFNFFAVKGAELLNMYVGESERAVRDVFARARAASPSIIFFDEIESIGSKRSGRNTGVNVLTTLLNEMDGIETLKGVTVLAATNQPQALDLALLRPGRFDKLLYVAPPDLAGRREILEVKKRTIDMADDVDIPRLAELTDGYSGAELVGICQTACDTCMEKCEETGEELQVHMEDFLGAIKTQKKQITPKLIEGYERWAAGVRGDTD</sequence>
<dbReference type="EMBL" id="JAZHXI010000012">
    <property type="protein sequence ID" value="KAL2065615.1"/>
    <property type="molecule type" value="Genomic_DNA"/>
</dbReference>
<keyword evidence="5" id="KW-1185">Reference proteome</keyword>
<reference evidence="4 5" key="1">
    <citation type="journal article" date="2024" name="Commun. Biol.">
        <title>Comparative genomic analysis of thermophilic fungi reveals convergent evolutionary adaptations and gene losses.</title>
        <authorList>
            <person name="Steindorff A.S."/>
            <person name="Aguilar-Pontes M.V."/>
            <person name="Robinson A.J."/>
            <person name="Andreopoulos B."/>
            <person name="LaButti K."/>
            <person name="Kuo A."/>
            <person name="Mondo S."/>
            <person name="Riley R."/>
            <person name="Otillar R."/>
            <person name="Haridas S."/>
            <person name="Lipzen A."/>
            <person name="Grimwood J."/>
            <person name="Schmutz J."/>
            <person name="Clum A."/>
            <person name="Reid I.D."/>
            <person name="Moisan M.C."/>
            <person name="Butler G."/>
            <person name="Nguyen T.T.M."/>
            <person name="Dewar K."/>
            <person name="Conant G."/>
            <person name="Drula E."/>
            <person name="Henrissat B."/>
            <person name="Hansel C."/>
            <person name="Singer S."/>
            <person name="Hutchinson M.I."/>
            <person name="de Vries R.P."/>
            <person name="Natvig D.O."/>
            <person name="Powell A.J."/>
            <person name="Tsang A."/>
            <person name="Grigoriev I.V."/>
        </authorList>
    </citation>
    <scope>NUCLEOTIDE SEQUENCE [LARGE SCALE GENOMIC DNA]</scope>
    <source>
        <strain evidence="4 5">CBS 494.80</strain>
    </source>
</reference>
<keyword evidence="2" id="KW-0067">ATP-binding</keyword>
<dbReference type="PANTHER" id="PTHR23077:SF27">
    <property type="entry name" value="ATPASE FAMILY GENE 2 PROTEIN HOMOLOG A"/>
    <property type="match status" value="1"/>
</dbReference>
<gene>
    <name evidence="4" type="ORF">VTL71DRAFT_3285</name>
</gene>
<dbReference type="InterPro" id="IPR041569">
    <property type="entry name" value="AAA_lid_3"/>
</dbReference>
<feature type="domain" description="AAA+ ATPase" evidence="3">
    <location>
        <begin position="249"/>
        <end position="384"/>
    </location>
</feature>
<dbReference type="Proteomes" id="UP001595075">
    <property type="component" value="Unassembled WGS sequence"/>
</dbReference>
<dbReference type="PANTHER" id="PTHR23077">
    <property type="entry name" value="AAA-FAMILY ATPASE"/>
    <property type="match status" value="1"/>
</dbReference>
<dbReference type="InterPro" id="IPR027417">
    <property type="entry name" value="P-loop_NTPase"/>
</dbReference>
<dbReference type="InterPro" id="IPR003960">
    <property type="entry name" value="ATPase_AAA_CS"/>
</dbReference>
<dbReference type="Gene3D" id="1.10.8.60">
    <property type="match status" value="2"/>
</dbReference>
<dbReference type="InterPro" id="IPR003959">
    <property type="entry name" value="ATPase_AAA_core"/>
</dbReference>
<evidence type="ECO:0000256" key="1">
    <source>
        <dbReference type="ARBA" id="ARBA00022741"/>
    </source>
</evidence>
<evidence type="ECO:0000313" key="5">
    <source>
        <dbReference type="Proteomes" id="UP001595075"/>
    </source>
</evidence>
<comment type="caution">
    <text evidence="4">The sequence shown here is derived from an EMBL/GenBank/DDBJ whole genome shotgun (WGS) entry which is preliminary data.</text>
</comment>
<dbReference type="Pfam" id="PF17862">
    <property type="entry name" value="AAA_lid_3"/>
    <property type="match status" value="1"/>
</dbReference>
<evidence type="ECO:0000313" key="4">
    <source>
        <dbReference type="EMBL" id="KAL2065615.1"/>
    </source>
</evidence>
<accession>A0ABR4C6S7</accession>
<dbReference type="PROSITE" id="PS00674">
    <property type="entry name" value="AAA"/>
    <property type="match status" value="1"/>
</dbReference>
<dbReference type="InterPro" id="IPR003593">
    <property type="entry name" value="AAA+_ATPase"/>
</dbReference>
<dbReference type="Pfam" id="PF00004">
    <property type="entry name" value="AAA"/>
    <property type="match status" value="2"/>
</dbReference>
<protein>
    <recommendedName>
        <fullName evidence="3">AAA+ ATPase domain-containing protein</fullName>
    </recommendedName>
</protein>
<feature type="domain" description="AAA+ ATPase" evidence="3">
    <location>
        <begin position="536"/>
        <end position="670"/>
    </location>
</feature>
<dbReference type="InterPro" id="IPR050168">
    <property type="entry name" value="AAA_ATPase_domain"/>
</dbReference>
<dbReference type="Gene3D" id="3.40.50.300">
    <property type="entry name" value="P-loop containing nucleotide triphosphate hydrolases"/>
    <property type="match status" value="2"/>
</dbReference>
<dbReference type="SUPFAM" id="SSF52540">
    <property type="entry name" value="P-loop containing nucleoside triphosphate hydrolases"/>
    <property type="match status" value="2"/>
</dbReference>
<organism evidence="4 5">
    <name type="scientific">Oculimacula yallundae</name>
    <dbReference type="NCBI Taxonomy" id="86028"/>
    <lineage>
        <taxon>Eukaryota</taxon>
        <taxon>Fungi</taxon>
        <taxon>Dikarya</taxon>
        <taxon>Ascomycota</taxon>
        <taxon>Pezizomycotina</taxon>
        <taxon>Leotiomycetes</taxon>
        <taxon>Helotiales</taxon>
        <taxon>Ploettnerulaceae</taxon>
        <taxon>Oculimacula</taxon>
    </lineage>
</organism>
<evidence type="ECO:0000256" key="2">
    <source>
        <dbReference type="ARBA" id="ARBA00022840"/>
    </source>
</evidence>
<evidence type="ECO:0000259" key="3">
    <source>
        <dbReference type="SMART" id="SM00382"/>
    </source>
</evidence>